<comment type="caution">
    <text evidence="2">The sequence shown here is derived from an EMBL/GenBank/DDBJ whole genome shotgun (WGS) entry which is preliminary data.</text>
</comment>
<proteinExistence type="predicted"/>
<evidence type="ECO:0000256" key="1">
    <source>
        <dbReference type="SAM" id="MobiDB-lite"/>
    </source>
</evidence>
<gene>
    <name evidence="2" type="ORF">ATANTOWER_026994</name>
</gene>
<evidence type="ECO:0000313" key="3">
    <source>
        <dbReference type="Proteomes" id="UP001345963"/>
    </source>
</evidence>
<organism evidence="2 3">
    <name type="scientific">Ataeniobius toweri</name>
    <dbReference type="NCBI Taxonomy" id="208326"/>
    <lineage>
        <taxon>Eukaryota</taxon>
        <taxon>Metazoa</taxon>
        <taxon>Chordata</taxon>
        <taxon>Craniata</taxon>
        <taxon>Vertebrata</taxon>
        <taxon>Euteleostomi</taxon>
        <taxon>Actinopterygii</taxon>
        <taxon>Neopterygii</taxon>
        <taxon>Teleostei</taxon>
        <taxon>Neoteleostei</taxon>
        <taxon>Acanthomorphata</taxon>
        <taxon>Ovalentaria</taxon>
        <taxon>Atherinomorphae</taxon>
        <taxon>Cyprinodontiformes</taxon>
        <taxon>Goodeidae</taxon>
        <taxon>Ataeniobius</taxon>
    </lineage>
</organism>
<sequence length="568" mass="62647">MTGFQMSSRITQKQLSKLCSEMERVQAEMIINMGVHSQKVQPKKTEIDDNAAKNNTFLTAAKKIIPTLLQRLDKTPNMIRDHNRLMGYFLGYLAIVSGHRSVVFTSMTKGDVVVAGNMSKRRFHIVVGDDKPLDGSEKASVVLTEEEYGWLDKLINISCCDETSQCQFLFHTVLGTKIYKPQNILQEAWIDCGLKGAVTFSQIRSHVQTQANRSCSTKEKKRAPKELINNELEHLLEDEASTSNITSTDNEEEPHLYDEDSISVFSPEEGTRKGQPFALDNLTKSCVVLLTRLSQDIVDKCERGQKAISLSKMFFCGPESSKILESKDETEQEQAPGSTSSVQVTVTDTPGHTITDTPGHTVTDTPEHTVMDTPKNIVMDTPKPIEQYVTLNLKSLLDYSGLCTAEQPAQHVISGDLEPSCQNIVIETPNSPAEHILPGTMETLSQDIVIETPDSPAEHILPGTMEPLSQDIIETPESPAEHILPGTMEPSSQDIVIETPDSPGEHILPGTMEPSSQDIVIETPDTPAEHILPGTVEPPSQDIILETPDRCTRPGTVEPLSQDVKKDT</sequence>
<feature type="region of interest" description="Disordered" evidence="1">
    <location>
        <begin position="324"/>
        <end position="364"/>
    </location>
</feature>
<accession>A0ABU7C5J2</accession>
<keyword evidence="3" id="KW-1185">Reference proteome</keyword>
<dbReference type="EMBL" id="JAHUTI010079327">
    <property type="protein sequence ID" value="MED6257570.1"/>
    <property type="molecule type" value="Genomic_DNA"/>
</dbReference>
<feature type="compositionally biased region" description="Low complexity" evidence="1">
    <location>
        <begin position="338"/>
        <end position="347"/>
    </location>
</feature>
<name>A0ABU7C5J2_9TELE</name>
<dbReference type="Proteomes" id="UP001345963">
    <property type="component" value="Unassembled WGS sequence"/>
</dbReference>
<reference evidence="2 3" key="1">
    <citation type="submission" date="2021-07" db="EMBL/GenBank/DDBJ databases">
        <authorList>
            <person name="Palmer J.M."/>
        </authorList>
    </citation>
    <scope>NUCLEOTIDE SEQUENCE [LARGE SCALE GENOMIC DNA]</scope>
    <source>
        <strain evidence="2 3">AT_MEX2019</strain>
        <tissue evidence="2">Muscle</tissue>
    </source>
</reference>
<protein>
    <submittedName>
        <fullName evidence="2">Uncharacterized protein</fullName>
    </submittedName>
</protein>
<feature type="region of interest" description="Disordered" evidence="1">
    <location>
        <begin position="546"/>
        <end position="568"/>
    </location>
</feature>
<feature type="compositionally biased region" description="Polar residues" evidence="1">
    <location>
        <begin position="348"/>
        <end position="364"/>
    </location>
</feature>
<evidence type="ECO:0000313" key="2">
    <source>
        <dbReference type="EMBL" id="MED6257570.1"/>
    </source>
</evidence>